<gene>
    <name evidence="3" type="ORF">NB703_003968</name>
</gene>
<dbReference type="EMBL" id="JANFVX010000020">
    <property type="protein sequence ID" value="MCW0345875.1"/>
    <property type="molecule type" value="Genomic_DNA"/>
</dbReference>
<dbReference type="AlphaFoldDB" id="A0AAJ1D215"/>
<proteinExistence type="predicted"/>
<comment type="caution">
    <text evidence="3">The sequence shown here is derived from an EMBL/GenBank/DDBJ whole genome shotgun (WGS) entry which is preliminary data.</text>
</comment>
<evidence type="ECO:0000256" key="2">
    <source>
        <dbReference type="SAM" id="Phobius"/>
    </source>
</evidence>
<dbReference type="RefSeq" id="WP_264272176.1">
    <property type="nucleotide sequence ID" value="NZ_JANFVX010000020.1"/>
</dbReference>
<keyword evidence="2" id="KW-0472">Membrane</keyword>
<evidence type="ECO:0000256" key="1">
    <source>
        <dbReference type="SAM" id="MobiDB-lite"/>
    </source>
</evidence>
<keyword evidence="2" id="KW-0812">Transmembrane</keyword>
<feature type="transmembrane region" description="Helical" evidence="2">
    <location>
        <begin position="85"/>
        <end position="102"/>
    </location>
</feature>
<sequence>MPRTAGNGRADRRQLPLSEQQPGYSEGTALCRRRFPAGGREAAKKAERSDILRVSEGSLISGQDVNEVTDSGVIQSRCRAYVTRSNMLSLAVLCGLACIVEVKSTIQEMVAEGMAFVIFLGYFILSPVFAVRFSSVIFP</sequence>
<feature type="transmembrane region" description="Helical" evidence="2">
    <location>
        <begin position="114"/>
        <end position="133"/>
    </location>
</feature>
<feature type="region of interest" description="Disordered" evidence="1">
    <location>
        <begin position="1"/>
        <end position="26"/>
    </location>
</feature>
<evidence type="ECO:0000313" key="3">
    <source>
        <dbReference type="EMBL" id="MCW0345875.1"/>
    </source>
</evidence>
<reference evidence="3" key="1">
    <citation type="submission" date="2022-06" db="EMBL/GenBank/DDBJ databases">
        <title>Dynamics of rice microbiomes reveals core vertical transmitted seed endophytes.</title>
        <authorList>
            <person name="Liao K."/>
            <person name="Zhang X."/>
        </authorList>
    </citation>
    <scope>NUCLEOTIDE SEQUENCE</scope>
    <source>
        <strain evidence="3">JT1-17</strain>
    </source>
</reference>
<accession>A0AAJ1D215</accession>
<dbReference type="Proteomes" id="UP001208888">
    <property type="component" value="Unassembled WGS sequence"/>
</dbReference>
<organism evidence="3 4">
    <name type="scientific">Pantoea ananas</name>
    <name type="common">Erwinia uredovora</name>
    <dbReference type="NCBI Taxonomy" id="553"/>
    <lineage>
        <taxon>Bacteria</taxon>
        <taxon>Pseudomonadati</taxon>
        <taxon>Pseudomonadota</taxon>
        <taxon>Gammaproteobacteria</taxon>
        <taxon>Enterobacterales</taxon>
        <taxon>Erwiniaceae</taxon>
        <taxon>Pantoea</taxon>
    </lineage>
</organism>
<keyword evidence="2" id="KW-1133">Transmembrane helix</keyword>
<evidence type="ECO:0000313" key="4">
    <source>
        <dbReference type="Proteomes" id="UP001208888"/>
    </source>
</evidence>
<name>A0AAJ1D215_PANAN</name>
<protein>
    <submittedName>
        <fullName evidence="3">Uncharacterized protein</fullName>
    </submittedName>
</protein>